<dbReference type="Proteomes" id="UP000245014">
    <property type="component" value="Unassembled WGS sequence"/>
</dbReference>
<comment type="caution">
    <text evidence="1">The sequence shown here is derived from an EMBL/GenBank/DDBJ whole genome shotgun (WGS) entry which is preliminary data.</text>
</comment>
<dbReference type="EMBL" id="QEYI01000007">
    <property type="protein sequence ID" value="PWE20376.1"/>
    <property type="molecule type" value="Genomic_DNA"/>
</dbReference>
<organism evidence="1 2">
    <name type="scientific">Aliarcobacter skirrowii</name>
    <dbReference type="NCBI Taxonomy" id="28200"/>
    <lineage>
        <taxon>Bacteria</taxon>
        <taxon>Pseudomonadati</taxon>
        <taxon>Campylobacterota</taxon>
        <taxon>Epsilonproteobacteria</taxon>
        <taxon>Campylobacterales</taxon>
        <taxon>Arcobacteraceae</taxon>
        <taxon>Aliarcobacter</taxon>
    </lineage>
</organism>
<evidence type="ECO:0000313" key="1">
    <source>
        <dbReference type="EMBL" id="PWE20376.1"/>
    </source>
</evidence>
<proteinExistence type="predicted"/>
<reference evidence="1 2" key="1">
    <citation type="submission" date="2018-05" db="EMBL/GenBank/DDBJ databases">
        <title>Antimicrobial susceptibility testing and genomic analysis of Arcobacter skirrowii strains and one Arcobacter butzleri isolated from German poultry farms.</title>
        <authorList>
            <person name="Haenel I."/>
            <person name="Hotzel H."/>
            <person name="Tomaso H."/>
            <person name="Busch A."/>
        </authorList>
    </citation>
    <scope>NUCLEOTIDE SEQUENCE [LARGE SCALE GENOMIC DNA]</scope>
    <source>
        <strain evidence="2">v</strain>
    </source>
</reference>
<gene>
    <name evidence="1" type="ORF">DF188_07865</name>
</gene>
<protein>
    <submittedName>
        <fullName evidence="1">Uncharacterized protein</fullName>
    </submittedName>
</protein>
<dbReference type="RefSeq" id="WP_066386379.1">
    <property type="nucleotide sequence ID" value="NZ_QEYI01000007.1"/>
</dbReference>
<sequence length="59" mass="6980">MEILEDGRILSYADDKTLRLWDRDGNILKILYIESNDDIIEENKNIIVINKNRLYISVV</sequence>
<accession>A0A2U2BZ96</accession>
<evidence type="ECO:0000313" key="2">
    <source>
        <dbReference type="Proteomes" id="UP000245014"/>
    </source>
</evidence>
<dbReference type="AlphaFoldDB" id="A0A2U2BZ96"/>
<name>A0A2U2BZ96_9BACT</name>